<sequence>RGEKLSDGKPLGGKGRLTDQVIDSLQVYYGKAIRANTDSVENMRTAVWATYFHKISTDDLPQHELCPKGVQSWCKYQRSKITGERYNHKHNVPEAVMNVIKPIFRDLTSSELLKK</sequence>
<feature type="non-terminal residue" evidence="2">
    <location>
        <position position="1"/>
    </location>
</feature>
<reference evidence="2" key="1">
    <citation type="submission" date="2015-11" db="EMBL/GenBank/DDBJ databases">
        <title>De novo transcriptome assembly of four potential Pierce s Disease insect vectors from Arizona vineyards.</title>
        <authorList>
            <person name="Tassone E.E."/>
        </authorList>
    </citation>
    <scope>NUCLEOTIDE SEQUENCE</scope>
</reference>
<feature type="domain" description="Mutator-like transposase" evidence="1">
    <location>
        <begin position="9"/>
        <end position="74"/>
    </location>
</feature>
<dbReference type="EMBL" id="GECU01010360">
    <property type="protein sequence ID" value="JAS97346.1"/>
    <property type="molecule type" value="Transcribed_RNA"/>
</dbReference>
<name>A0A1B6JDL8_9HEMI</name>
<evidence type="ECO:0000313" key="2">
    <source>
        <dbReference type="EMBL" id="JAS97346.1"/>
    </source>
</evidence>
<organism evidence="2">
    <name type="scientific">Homalodisca liturata</name>
    <dbReference type="NCBI Taxonomy" id="320908"/>
    <lineage>
        <taxon>Eukaryota</taxon>
        <taxon>Metazoa</taxon>
        <taxon>Ecdysozoa</taxon>
        <taxon>Arthropoda</taxon>
        <taxon>Hexapoda</taxon>
        <taxon>Insecta</taxon>
        <taxon>Pterygota</taxon>
        <taxon>Neoptera</taxon>
        <taxon>Paraneoptera</taxon>
        <taxon>Hemiptera</taxon>
        <taxon>Auchenorrhyncha</taxon>
        <taxon>Membracoidea</taxon>
        <taxon>Cicadellidae</taxon>
        <taxon>Cicadellinae</taxon>
        <taxon>Proconiini</taxon>
        <taxon>Homalodisca</taxon>
    </lineage>
</organism>
<proteinExistence type="predicted"/>
<protein>
    <recommendedName>
        <fullName evidence="1">Mutator-like transposase domain-containing protein</fullName>
    </recommendedName>
</protein>
<feature type="non-terminal residue" evidence="2">
    <location>
        <position position="115"/>
    </location>
</feature>
<dbReference type="AlphaFoldDB" id="A0A1B6JDL8"/>
<dbReference type="Pfam" id="PF20700">
    <property type="entry name" value="Mutator"/>
    <property type="match status" value="1"/>
</dbReference>
<evidence type="ECO:0000259" key="1">
    <source>
        <dbReference type="Pfam" id="PF20700"/>
    </source>
</evidence>
<gene>
    <name evidence="2" type="ORF">g.3522</name>
</gene>
<dbReference type="InterPro" id="IPR049012">
    <property type="entry name" value="Mutator_transp_dom"/>
</dbReference>
<accession>A0A1B6JDL8</accession>